<feature type="domain" description="Dienelactone hydrolase" evidence="1">
    <location>
        <begin position="36"/>
        <end position="240"/>
    </location>
</feature>
<comment type="caution">
    <text evidence="2">The sequence shown here is derived from an EMBL/GenBank/DDBJ whole genome shotgun (WGS) entry which is preliminary data.</text>
</comment>
<dbReference type="AlphaFoldDB" id="A0A6N7Q0L8"/>
<accession>A0A6N7Q0L8</accession>
<evidence type="ECO:0000259" key="1">
    <source>
        <dbReference type="Pfam" id="PF01738"/>
    </source>
</evidence>
<name>A0A6N7Q0L8_9BACT</name>
<dbReference type="Pfam" id="PF01738">
    <property type="entry name" value="DLH"/>
    <property type="match status" value="1"/>
</dbReference>
<dbReference type="InterPro" id="IPR051049">
    <property type="entry name" value="Dienelactone_hydrolase-like"/>
</dbReference>
<protein>
    <submittedName>
        <fullName evidence="2">Dienelactone hydrolase family protein</fullName>
    </submittedName>
</protein>
<evidence type="ECO:0000313" key="2">
    <source>
        <dbReference type="EMBL" id="MRG97357.1"/>
    </source>
</evidence>
<organism evidence="2 3">
    <name type="scientific">Polyangium spumosum</name>
    <dbReference type="NCBI Taxonomy" id="889282"/>
    <lineage>
        <taxon>Bacteria</taxon>
        <taxon>Pseudomonadati</taxon>
        <taxon>Myxococcota</taxon>
        <taxon>Polyangia</taxon>
        <taxon>Polyangiales</taxon>
        <taxon>Polyangiaceae</taxon>
        <taxon>Polyangium</taxon>
    </lineage>
</organism>
<dbReference type="PANTHER" id="PTHR46623">
    <property type="entry name" value="CARBOXYMETHYLENEBUTENOLIDASE-RELATED"/>
    <property type="match status" value="1"/>
</dbReference>
<proteinExistence type="predicted"/>
<dbReference type="InterPro" id="IPR002925">
    <property type="entry name" value="Dienelactn_hydro"/>
</dbReference>
<dbReference type="GO" id="GO:0016787">
    <property type="term" value="F:hydrolase activity"/>
    <property type="evidence" value="ECO:0007669"/>
    <property type="project" value="UniProtKB-KW"/>
</dbReference>
<reference evidence="2 3" key="1">
    <citation type="submission" date="2019-10" db="EMBL/GenBank/DDBJ databases">
        <title>A soil myxobacterium in the family Polyangiaceae.</title>
        <authorList>
            <person name="Li Y."/>
            <person name="Wang J."/>
        </authorList>
    </citation>
    <scope>NUCLEOTIDE SEQUENCE [LARGE SCALE GENOMIC DNA]</scope>
    <source>
        <strain evidence="2 3">DSM 14734</strain>
    </source>
</reference>
<sequence>MLRPPARLREGCTEACTMYEPIKFPTKSGAEAPGELVAPEGAERAPAVVLIQEWWGLNGQIRHVAARLAREGFLVAIPDLYHGRWTIDPEEAQKLMEGLDWGKALDQIGGAAAYLKDHPRSNGHVGVVGFCLGGALSFATATVVPELEAVVPFYGLAPSEKFDYSKVKAPILAHFASKDEWAKADGARAVMEQMRSRGQSMELHVYEAGHAFAHEARKDVYVPEAAALAWSRTIAFLHQHLG</sequence>
<dbReference type="EMBL" id="WJIE01000017">
    <property type="protein sequence ID" value="MRG97357.1"/>
    <property type="molecule type" value="Genomic_DNA"/>
</dbReference>
<evidence type="ECO:0000313" key="3">
    <source>
        <dbReference type="Proteomes" id="UP000440224"/>
    </source>
</evidence>
<dbReference type="Proteomes" id="UP000440224">
    <property type="component" value="Unassembled WGS sequence"/>
</dbReference>
<dbReference type="PANTHER" id="PTHR46623:SF6">
    <property type="entry name" value="ALPHA_BETA-HYDROLASES SUPERFAMILY PROTEIN"/>
    <property type="match status" value="1"/>
</dbReference>
<keyword evidence="2" id="KW-0378">Hydrolase</keyword>
<dbReference type="Gene3D" id="3.40.50.1820">
    <property type="entry name" value="alpha/beta hydrolase"/>
    <property type="match status" value="1"/>
</dbReference>
<dbReference type="SUPFAM" id="SSF53474">
    <property type="entry name" value="alpha/beta-Hydrolases"/>
    <property type="match status" value="1"/>
</dbReference>
<dbReference type="OrthoDB" id="9787933at2"/>
<dbReference type="InterPro" id="IPR029058">
    <property type="entry name" value="AB_hydrolase_fold"/>
</dbReference>
<gene>
    <name evidence="2" type="ORF">GF068_36340</name>
</gene>
<keyword evidence="3" id="KW-1185">Reference proteome</keyword>